<accession>A0AAD5KQG6</accession>
<evidence type="ECO:0000313" key="2">
    <source>
        <dbReference type="Proteomes" id="UP000820818"/>
    </source>
</evidence>
<keyword evidence="2" id="KW-1185">Reference proteome</keyword>
<comment type="caution">
    <text evidence="1">The sequence shown here is derived from an EMBL/GenBank/DDBJ whole genome shotgun (WGS) entry which is preliminary data.</text>
</comment>
<reference evidence="1 2" key="1">
    <citation type="submission" date="2022-05" db="EMBL/GenBank/DDBJ databases">
        <title>A multi-omics perspective on studying reproductive biology in Daphnia sinensis.</title>
        <authorList>
            <person name="Jia J."/>
        </authorList>
    </citation>
    <scope>NUCLEOTIDE SEQUENCE [LARGE SCALE GENOMIC DNA]</scope>
    <source>
        <strain evidence="1 2">WSL</strain>
    </source>
</reference>
<evidence type="ECO:0000313" key="1">
    <source>
        <dbReference type="EMBL" id="KAI9556792.1"/>
    </source>
</evidence>
<dbReference type="EMBL" id="WJBH02000006">
    <property type="protein sequence ID" value="KAI9556792.1"/>
    <property type="molecule type" value="Genomic_DNA"/>
</dbReference>
<proteinExistence type="predicted"/>
<dbReference type="Proteomes" id="UP000820818">
    <property type="component" value="Linkage Group LG6"/>
</dbReference>
<protein>
    <submittedName>
        <fullName evidence="1">Uncharacterized protein</fullName>
    </submittedName>
</protein>
<name>A0AAD5KQG6_9CRUS</name>
<organism evidence="1 2">
    <name type="scientific">Daphnia sinensis</name>
    <dbReference type="NCBI Taxonomy" id="1820382"/>
    <lineage>
        <taxon>Eukaryota</taxon>
        <taxon>Metazoa</taxon>
        <taxon>Ecdysozoa</taxon>
        <taxon>Arthropoda</taxon>
        <taxon>Crustacea</taxon>
        <taxon>Branchiopoda</taxon>
        <taxon>Diplostraca</taxon>
        <taxon>Cladocera</taxon>
        <taxon>Anomopoda</taxon>
        <taxon>Daphniidae</taxon>
        <taxon>Daphnia</taxon>
        <taxon>Daphnia similis group</taxon>
    </lineage>
</organism>
<sequence length="85" mass="9955">MNSNSNIEMDKDDPMLDLYTHPNNDSRIWVGNLDSRVTDLNTSSTKLDLKQANPEDMHFSHLVREKKLSELEKNLMESVFWDVLF</sequence>
<dbReference type="AlphaFoldDB" id="A0AAD5KQG6"/>
<gene>
    <name evidence="1" type="ORF">GHT06_016583</name>
</gene>